<name>A0A5C5VAU3_9BACT</name>
<comment type="caution">
    <text evidence="2">The sequence shown here is derived from an EMBL/GenBank/DDBJ whole genome shotgun (WGS) entry which is preliminary data.</text>
</comment>
<organism evidence="2 3">
    <name type="scientific">Posidoniimonas corsicana</name>
    <dbReference type="NCBI Taxonomy" id="1938618"/>
    <lineage>
        <taxon>Bacteria</taxon>
        <taxon>Pseudomonadati</taxon>
        <taxon>Planctomycetota</taxon>
        <taxon>Planctomycetia</taxon>
        <taxon>Pirellulales</taxon>
        <taxon>Lacipirellulaceae</taxon>
        <taxon>Posidoniimonas</taxon>
    </lineage>
</organism>
<reference evidence="2 3" key="1">
    <citation type="submission" date="2019-02" db="EMBL/GenBank/DDBJ databases">
        <title>Deep-cultivation of Planctomycetes and their phenomic and genomic characterization uncovers novel biology.</title>
        <authorList>
            <person name="Wiegand S."/>
            <person name="Jogler M."/>
            <person name="Boedeker C."/>
            <person name="Pinto D."/>
            <person name="Vollmers J."/>
            <person name="Rivas-Marin E."/>
            <person name="Kohn T."/>
            <person name="Peeters S.H."/>
            <person name="Heuer A."/>
            <person name="Rast P."/>
            <person name="Oberbeckmann S."/>
            <person name="Bunk B."/>
            <person name="Jeske O."/>
            <person name="Meyerdierks A."/>
            <person name="Storesund J.E."/>
            <person name="Kallscheuer N."/>
            <person name="Luecker S."/>
            <person name="Lage O.M."/>
            <person name="Pohl T."/>
            <person name="Merkel B.J."/>
            <person name="Hornburger P."/>
            <person name="Mueller R.-W."/>
            <person name="Bruemmer F."/>
            <person name="Labrenz M."/>
            <person name="Spormann A.M."/>
            <person name="Op Den Camp H."/>
            <person name="Overmann J."/>
            <person name="Amann R."/>
            <person name="Jetten M.S.M."/>
            <person name="Mascher T."/>
            <person name="Medema M.H."/>
            <person name="Devos D.P."/>
            <person name="Kaster A.-K."/>
            <person name="Ovreas L."/>
            <person name="Rohde M."/>
            <person name="Galperin M.Y."/>
            <person name="Jogler C."/>
        </authorList>
    </citation>
    <scope>NUCLEOTIDE SEQUENCE [LARGE SCALE GENOMIC DNA]</scope>
    <source>
        <strain evidence="2 3">KOR34</strain>
    </source>
</reference>
<dbReference type="GO" id="GO:0000272">
    <property type="term" value="P:polysaccharide catabolic process"/>
    <property type="evidence" value="ECO:0007669"/>
    <property type="project" value="InterPro"/>
</dbReference>
<feature type="signal peptide" evidence="1">
    <location>
        <begin position="1"/>
        <end position="22"/>
    </location>
</feature>
<dbReference type="SUPFAM" id="SSF63446">
    <property type="entry name" value="Type I dockerin domain"/>
    <property type="match status" value="1"/>
</dbReference>
<proteinExistence type="predicted"/>
<dbReference type="Proteomes" id="UP000316714">
    <property type="component" value="Unassembled WGS sequence"/>
</dbReference>
<keyword evidence="3" id="KW-1185">Reference proteome</keyword>
<gene>
    <name evidence="2" type="ORF">KOR34_03120</name>
</gene>
<dbReference type="EMBL" id="SIHJ01000001">
    <property type="protein sequence ID" value="TWT35421.1"/>
    <property type="molecule type" value="Genomic_DNA"/>
</dbReference>
<evidence type="ECO:0000256" key="1">
    <source>
        <dbReference type="SAM" id="SignalP"/>
    </source>
</evidence>
<evidence type="ECO:0008006" key="4">
    <source>
        <dbReference type="Google" id="ProtNLM"/>
    </source>
</evidence>
<dbReference type="InterPro" id="IPR036439">
    <property type="entry name" value="Dockerin_dom_sf"/>
</dbReference>
<keyword evidence="1" id="KW-0732">Signal</keyword>
<dbReference type="AlphaFoldDB" id="A0A5C5VAU3"/>
<protein>
    <recommendedName>
        <fullName evidence="4">PEP-CTERM protein-sorting domain-containing protein</fullName>
    </recommendedName>
</protein>
<accession>A0A5C5VAU3</accession>
<sequence length="336" mass="35413" precursor="true">MCWRPVLLLLCCLPWGPVRAQAAPAQFWLSLDDSSPTGPGVASGYAVDGTPLRVHVWGRPQTAGSTQLTNFSLNIVSASTGFDVDAASIEVYNPVLTTTRSRFEYVSDSSEGLVDVDANLPVAFNRGVAGLQGFTIDSATADGFGGSCDAKDDYCDDSSGVESWLIASFSLIPNTAIGAADLYLQVGLNGMNHSGELPADMEVTFGVDSVGPAPPAYDPSFDLQQTHADDDADASLMYLMPGDYDTDGDVDTDDYTEWRTSYGGANYAADGNSDRAINAADYTVWRDHLPPPPAPVASANAAPEPGAALIAAELLMLYGVSRKRAPRRLPASNVTG</sequence>
<evidence type="ECO:0000313" key="3">
    <source>
        <dbReference type="Proteomes" id="UP000316714"/>
    </source>
</evidence>
<evidence type="ECO:0000313" key="2">
    <source>
        <dbReference type="EMBL" id="TWT35421.1"/>
    </source>
</evidence>
<feature type="chain" id="PRO_5022999299" description="PEP-CTERM protein-sorting domain-containing protein" evidence="1">
    <location>
        <begin position="23"/>
        <end position="336"/>
    </location>
</feature>